<dbReference type="OrthoDB" id="26523at2759"/>
<dbReference type="InterPro" id="IPR001763">
    <property type="entry name" value="Rhodanese-like_dom"/>
</dbReference>
<keyword evidence="6" id="KW-0131">Cell cycle</keyword>
<accession>A0A0G4G6J3</accession>
<evidence type="ECO:0000259" key="8">
    <source>
        <dbReference type="PROSITE" id="PS50206"/>
    </source>
</evidence>
<dbReference type="PANTHER" id="PTHR10828:SF17">
    <property type="entry name" value="PROTEIN-TYROSINE-PHOSPHATASE"/>
    <property type="match status" value="1"/>
</dbReference>
<organism evidence="9 10">
    <name type="scientific">Vitrella brassicaformis (strain CCMP3155)</name>
    <dbReference type="NCBI Taxonomy" id="1169540"/>
    <lineage>
        <taxon>Eukaryota</taxon>
        <taxon>Sar</taxon>
        <taxon>Alveolata</taxon>
        <taxon>Colpodellida</taxon>
        <taxon>Vitrellaceae</taxon>
        <taxon>Vitrella</taxon>
    </lineage>
</organism>
<evidence type="ECO:0000256" key="4">
    <source>
        <dbReference type="ARBA" id="ARBA00022801"/>
    </source>
</evidence>
<feature type="compositionally biased region" description="Pro residues" evidence="7">
    <location>
        <begin position="147"/>
        <end position="157"/>
    </location>
</feature>
<evidence type="ECO:0000256" key="6">
    <source>
        <dbReference type="ARBA" id="ARBA00023306"/>
    </source>
</evidence>
<dbReference type="Gene3D" id="3.40.250.10">
    <property type="entry name" value="Rhodanese-like domain"/>
    <property type="match status" value="1"/>
</dbReference>
<keyword evidence="10" id="KW-1185">Reference proteome</keyword>
<dbReference type="Pfam" id="PF00581">
    <property type="entry name" value="Rhodanese"/>
    <property type="match status" value="1"/>
</dbReference>
<evidence type="ECO:0000256" key="2">
    <source>
        <dbReference type="ARBA" id="ARBA00013064"/>
    </source>
</evidence>
<dbReference type="InterPro" id="IPR036873">
    <property type="entry name" value="Rhodanese-like_dom_sf"/>
</dbReference>
<sequence>MARRSSRLAAKAGGAVKQDESPNEVKAPARRGRGAAKKKAAQPKPKPPRQIAKVAGKGQMVVNDEPDEPMTPIVDKKVGKKAPQKKKAPPAPKRKNPPRGGNRGGGNHRRDRTPSPPRTPPMAVDEHENAHMVRTPPPGMFHAPQPGNAPPQGPPQHPASRGLRQDSNYKNVTNIRTDEVAGKGQMVVDDEPDEPMTPIVDKKVGKKAPQKKKAPPAPKRKNPPRGGNRGGGNHRRDRTPSPPRTPPMAVDEHENAHMVRTPPPGMFHMPQPGNAPPQGPPQHPASRGLRQDSNYKNVTNIRTDELKRAMDSPELSPYLHVWDARLKGEFDGGHIAGARHVESVQGVIDELWDENGAAKLPEPHRQVEFGFPLRVLPERAVVLLQMLEKFNGWNAPDDQGYQHMYLLRGGYKDFHSRYPDLCGPYIKEEMLPTMGAHRNERGKQIKNMRDKLNKKADFVALVGELEEPPERWLVPRAGAAVC</sequence>
<dbReference type="SUPFAM" id="SSF52821">
    <property type="entry name" value="Rhodanese/Cell cycle control phosphatase"/>
    <property type="match status" value="1"/>
</dbReference>
<evidence type="ECO:0000313" key="9">
    <source>
        <dbReference type="EMBL" id="CEM24086.1"/>
    </source>
</evidence>
<dbReference type="PANTHER" id="PTHR10828">
    <property type="entry name" value="M-PHASE INDUCER PHOSPHATASE DUAL SPECIFICITY PHOSPHATASE CDC25"/>
    <property type="match status" value="1"/>
</dbReference>
<dbReference type="GO" id="GO:0110032">
    <property type="term" value="P:positive regulation of G2/MI transition of meiotic cell cycle"/>
    <property type="evidence" value="ECO:0007669"/>
    <property type="project" value="TreeGrafter"/>
</dbReference>
<feature type="compositionally biased region" description="Basic residues" evidence="7">
    <location>
        <begin position="28"/>
        <end position="41"/>
    </location>
</feature>
<proteinExistence type="inferred from homology"/>
<protein>
    <recommendedName>
        <fullName evidence="2">protein-tyrosine-phosphatase</fullName>
        <ecNumber evidence="2">3.1.3.48</ecNumber>
    </recommendedName>
</protein>
<evidence type="ECO:0000313" key="10">
    <source>
        <dbReference type="Proteomes" id="UP000041254"/>
    </source>
</evidence>
<evidence type="ECO:0000256" key="1">
    <source>
        <dbReference type="ARBA" id="ARBA00011065"/>
    </source>
</evidence>
<comment type="similarity">
    <text evidence="1">Belongs to the MPI phosphatase family.</text>
</comment>
<feature type="compositionally biased region" description="Basic residues" evidence="7">
    <location>
        <begin position="78"/>
        <end position="97"/>
    </location>
</feature>
<dbReference type="GO" id="GO:0005634">
    <property type="term" value="C:nucleus"/>
    <property type="evidence" value="ECO:0007669"/>
    <property type="project" value="TreeGrafter"/>
</dbReference>
<dbReference type="GO" id="GO:0010971">
    <property type="term" value="P:positive regulation of G2/M transition of mitotic cell cycle"/>
    <property type="evidence" value="ECO:0007669"/>
    <property type="project" value="TreeGrafter"/>
</dbReference>
<dbReference type="InParanoid" id="A0A0G4G6J3"/>
<keyword evidence="3" id="KW-0132">Cell division</keyword>
<dbReference type="VEuPathDB" id="CryptoDB:Vbra_22018"/>
<evidence type="ECO:0000256" key="3">
    <source>
        <dbReference type="ARBA" id="ARBA00022618"/>
    </source>
</evidence>
<gene>
    <name evidence="9" type="ORF">Vbra_22018</name>
</gene>
<reference evidence="9 10" key="1">
    <citation type="submission" date="2014-11" db="EMBL/GenBank/DDBJ databases">
        <authorList>
            <person name="Zhu J."/>
            <person name="Qi W."/>
            <person name="Song R."/>
        </authorList>
    </citation>
    <scope>NUCLEOTIDE SEQUENCE [LARGE SCALE GENOMIC DNA]</scope>
</reference>
<dbReference type="STRING" id="1169540.A0A0G4G6J3"/>
<feature type="compositionally biased region" description="Basic residues" evidence="7">
    <location>
        <begin position="204"/>
        <end position="223"/>
    </location>
</feature>
<keyword evidence="5" id="KW-0904">Protein phosphatase</keyword>
<feature type="compositionally biased region" description="Pro residues" evidence="7">
    <location>
        <begin position="273"/>
        <end position="283"/>
    </location>
</feature>
<dbReference type="Proteomes" id="UP000041254">
    <property type="component" value="Unassembled WGS sequence"/>
</dbReference>
<feature type="compositionally biased region" description="Polar residues" evidence="7">
    <location>
        <begin position="165"/>
        <end position="175"/>
    </location>
</feature>
<dbReference type="GO" id="GO:0004725">
    <property type="term" value="F:protein tyrosine phosphatase activity"/>
    <property type="evidence" value="ECO:0007669"/>
    <property type="project" value="UniProtKB-EC"/>
</dbReference>
<name>A0A0G4G6J3_VITBC</name>
<dbReference type="AlphaFoldDB" id="A0A0G4G6J3"/>
<dbReference type="PRINTS" id="PR00716">
    <property type="entry name" value="MPIPHPHTASE"/>
</dbReference>
<dbReference type="InterPro" id="IPR000751">
    <property type="entry name" value="MPI_Phosphatase"/>
</dbReference>
<dbReference type="GO" id="GO:0005737">
    <property type="term" value="C:cytoplasm"/>
    <property type="evidence" value="ECO:0007669"/>
    <property type="project" value="TreeGrafter"/>
</dbReference>
<evidence type="ECO:0000256" key="7">
    <source>
        <dbReference type="SAM" id="MobiDB-lite"/>
    </source>
</evidence>
<dbReference type="PROSITE" id="PS50206">
    <property type="entry name" value="RHODANESE_3"/>
    <property type="match status" value="1"/>
</dbReference>
<dbReference type="GO" id="GO:0000086">
    <property type="term" value="P:G2/M transition of mitotic cell cycle"/>
    <property type="evidence" value="ECO:0007669"/>
    <property type="project" value="TreeGrafter"/>
</dbReference>
<feature type="domain" description="Rhodanese" evidence="8">
    <location>
        <begin position="319"/>
        <end position="423"/>
    </location>
</feature>
<keyword evidence="4" id="KW-0378">Hydrolase</keyword>
<feature type="region of interest" description="Disordered" evidence="7">
    <location>
        <begin position="1"/>
        <end position="294"/>
    </location>
</feature>
<evidence type="ECO:0000256" key="5">
    <source>
        <dbReference type="ARBA" id="ARBA00022912"/>
    </source>
</evidence>
<dbReference type="EMBL" id="CDMY01000578">
    <property type="protein sequence ID" value="CEM24086.1"/>
    <property type="molecule type" value="Genomic_DNA"/>
</dbReference>
<dbReference type="GO" id="GO:0051301">
    <property type="term" value="P:cell division"/>
    <property type="evidence" value="ECO:0007669"/>
    <property type="project" value="UniProtKB-KW"/>
</dbReference>
<dbReference type="EC" id="3.1.3.48" evidence="2"/>